<evidence type="ECO:0000313" key="3">
    <source>
        <dbReference type="EMBL" id="PLW22984.1"/>
    </source>
</evidence>
<evidence type="ECO:0008006" key="5">
    <source>
        <dbReference type="Google" id="ProtNLM"/>
    </source>
</evidence>
<proteinExistence type="predicted"/>
<feature type="region of interest" description="Disordered" evidence="1">
    <location>
        <begin position="207"/>
        <end position="231"/>
    </location>
</feature>
<dbReference type="Proteomes" id="UP000235392">
    <property type="component" value="Unassembled WGS sequence"/>
</dbReference>
<dbReference type="SMART" id="SM00855">
    <property type="entry name" value="PGAM"/>
    <property type="match status" value="1"/>
</dbReference>
<feature type="region of interest" description="Disordered" evidence="1">
    <location>
        <begin position="132"/>
        <end position="172"/>
    </location>
</feature>
<dbReference type="Pfam" id="PF00300">
    <property type="entry name" value="His_Phos_1"/>
    <property type="match status" value="1"/>
</dbReference>
<dbReference type="GO" id="GO:0005737">
    <property type="term" value="C:cytoplasm"/>
    <property type="evidence" value="ECO:0007669"/>
    <property type="project" value="TreeGrafter"/>
</dbReference>
<reference evidence="3 4" key="1">
    <citation type="submission" date="2017-11" db="EMBL/GenBank/DDBJ databases">
        <title>De novo assembly and phasing of dikaryotic genomes from two isolates of Puccinia coronata f. sp. avenae, the causal agent of oat crown rust.</title>
        <authorList>
            <person name="Miller M.E."/>
            <person name="Zhang Y."/>
            <person name="Omidvar V."/>
            <person name="Sperschneider J."/>
            <person name="Schwessinger B."/>
            <person name="Raley C."/>
            <person name="Palmer J.M."/>
            <person name="Garnica D."/>
            <person name="Upadhyaya N."/>
            <person name="Rathjen J."/>
            <person name="Taylor J.M."/>
            <person name="Park R.F."/>
            <person name="Dodds P.N."/>
            <person name="Hirsch C.D."/>
            <person name="Kianian S.F."/>
            <person name="Figueroa M."/>
        </authorList>
    </citation>
    <scope>NUCLEOTIDE SEQUENCE [LARGE SCALE GENOMIC DNA]</scope>
    <source>
        <strain evidence="3">12SD80</strain>
    </source>
</reference>
<dbReference type="PANTHER" id="PTHR48100">
    <property type="entry name" value="BROAD-SPECIFICITY PHOSPHATASE YOR283W-RELATED"/>
    <property type="match status" value="1"/>
</dbReference>
<dbReference type="AlphaFoldDB" id="A0A2N5TBW1"/>
<protein>
    <recommendedName>
        <fullName evidence="5">EF-hand domain-containing protein</fullName>
    </recommendedName>
</protein>
<feature type="region of interest" description="Disordered" evidence="1">
    <location>
        <begin position="48"/>
        <end position="108"/>
    </location>
</feature>
<keyword evidence="2" id="KW-0732">Signal</keyword>
<evidence type="ECO:0000313" key="4">
    <source>
        <dbReference type="Proteomes" id="UP000235392"/>
    </source>
</evidence>
<feature type="chain" id="PRO_5014872485" description="EF-hand domain-containing protein" evidence="2">
    <location>
        <begin position="27"/>
        <end position="970"/>
    </location>
</feature>
<accession>A0A2N5TBW1</accession>
<sequence length="970" mass="110451">MHLLMLYWALLSALICFPYTAPRVLQRRMEGLLPDLYRWQTGAKAAERSTGDTSNLLREAGGPSPSLSNFRQDSGRNRFGTTLPTDDRSTTLDRPSGTGRLDRKPPRLQRLKAFREGDNRLPKALLSELQNKLRSPRRISNADGESPKMLDRVESNAGRESPSNLGRVGGQRFSQSSLLRVLPPDDIAEEANWGAIATENPHILTDEAESSHSAHQHSVAGDGHSVASDGHSLVSDAHSVASEPYSVLSDAHSVESDPVPESLAQYRGRHYDDGYESESDSDSDEWEIKLYKSQRRAVTYNPIFLSVMSEDHNAVTINERKLQESFNNFATAGKILTRLSADERAKKNPIDWKFLSEEYKNAWLKQIPPEHRTDQKVLDEIKRVKPQFRQLLTLSSRLATAEKEIEKAVVDEWKKFQSTLAKGLRKALKVYNEDETAKVVLSKVEQIYKNWHSEEVTQKAKSMAEAWSKEINYDTLKQIDEARNLPNKDVEQFLIEKLSQAPQKDEESQFVFQQLSARANADVIRRTGDKLMDLTPEKIAEGIEITTESILRLRFQFTMVKPLEKPTEEIIRNEANRISRLVAGDTELMQKAYEKVLNQMIHPNSKIQAQLFKKYYDIELTSQEIYDRMQSLGAVWKVDLQAFEKDFRGQLSKEEYEELFEAAVTSKSRYTTALKSVMKDQKIDRFKSLLQKVVDEENPHYADYLAMFVDGLSKENTSCRRLDSRSLPLRKVLVAPHIIVIMGYKKIHIIRHAEAEHNVDQDYYSFPDAVLTPFGKQQCAILKESTQHTIQQSAQLLVTSPLRRTLQTSLMGLPNLIQRLGGPSSIIALPELQENSSSPADTGSSRETLERIEEFDGIDFGRLAKHWNSKTGFWAPDPKSLKSRAAWTRKWLAERPEDEIVVVSHGSALRFLTEEYGPHGLWDNCECRTYALRPSGKTFKLIRLPSFPQEQKPVIQQSTLINTCDTIENH</sequence>
<dbReference type="InterPro" id="IPR013078">
    <property type="entry name" value="His_Pase_superF_clade-1"/>
</dbReference>
<dbReference type="CDD" id="cd07067">
    <property type="entry name" value="HP_PGM_like"/>
    <property type="match status" value="1"/>
</dbReference>
<dbReference type="InterPro" id="IPR050275">
    <property type="entry name" value="PGM_Phosphatase"/>
</dbReference>
<dbReference type="EMBL" id="PGCI01000646">
    <property type="protein sequence ID" value="PLW22984.1"/>
    <property type="molecule type" value="Genomic_DNA"/>
</dbReference>
<dbReference type="InterPro" id="IPR029033">
    <property type="entry name" value="His_PPase_superfam"/>
</dbReference>
<feature type="compositionally biased region" description="Basic and acidic residues" evidence="1">
    <location>
        <begin position="145"/>
        <end position="154"/>
    </location>
</feature>
<name>A0A2N5TBW1_9BASI</name>
<organism evidence="3 4">
    <name type="scientific">Puccinia coronata f. sp. avenae</name>
    <dbReference type="NCBI Taxonomy" id="200324"/>
    <lineage>
        <taxon>Eukaryota</taxon>
        <taxon>Fungi</taxon>
        <taxon>Dikarya</taxon>
        <taxon>Basidiomycota</taxon>
        <taxon>Pucciniomycotina</taxon>
        <taxon>Pucciniomycetes</taxon>
        <taxon>Pucciniales</taxon>
        <taxon>Pucciniaceae</taxon>
        <taxon>Puccinia</taxon>
    </lineage>
</organism>
<dbReference type="GO" id="GO:0016791">
    <property type="term" value="F:phosphatase activity"/>
    <property type="evidence" value="ECO:0007669"/>
    <property type="project" value="TreeGrafter"/>
</dbReference>
<dbReference type="PANTHER" id="PTHR48100:SF54">
    <property type="entry name" value="PHOSPHATASE SPAC5H10.03-RELATED"/>
    <property type="match status" value="1"/>
</dbReference>
<feature type="signal peptide" evidence="2">
    <location>
        <begin position="1"/>
        <end position="26"/>
    </location>
</feature>
<evidence type="ECO:0000256" key="2">
    <source>
        <dbReference type="SAM" id="SignalP"/>
    </source>
</evidence>
<gene>
    <name evidence="3" type="ORF">PCASD_14794</name>
</gene>
<dbReference type="Gene3D" id="3.40.50.1240">
    <property type="entry name" value="Phosphoglycerate mutase-like"/>
    <property type="match status" value="1"/>
</dbReference>
<dbReference type="SUPFAM" id="SSF53254">
    <property type="entry name" value="Phosphoglycerate mutase-like"/>
    <property type="match status" value="1"/>
</dbReference>
<evidence type="ECO:0000256" key="1">
    <source>
        <dbReference type="SAM" id="MobiDB-lite"/>
    </source>
</evidence>
<comment type="caution">
    <text evidence="3">The sequence shown here is derived from an EMBL/GenBank/DDBJ whole genome shotgun (WGS) entry which is preliminary data.</text>
</comment>